<protein>
    <submittedName>
        <fullName evidence="1">Uncharacterized protein</fullName>
    </submittedName>
</protein>
<sequence length="150" mass="17506">MEERQEVLTPVLTKGQAVLYEFLKTGKYTYKEMLLRTDIAHSSIRQYVRVLIQCGLVVRTERKGQSWFTAADISSEVRTSKSILQRAYVLSDEDPLLRTLKIELNRHDLKRLHANRHRPRSILAREFGMTRFQLNYALEWAAAAVLTNTR</sequence>
<dbReference type="HOGENOM" id="CLU_1738703_0_0_9"/>
<dbReference type="InterPro" id="IPR036390">
    <property type="entry name" value="WH_DNA-bd_sf"/>
</dbReference>
<evidence type="ECO:0000313" key="1">
    <source>
        <dbReference type="EMBL" id="AFH60589.1"/>
    </source>
</evidence>
<reference evidence="1 2" key="1">
    <citation type="submission" date="2013-06" db="EMBL/GenBank/DDBJ databases">
        <title>Complete genome sequence of Paenibacillus mucilaginosus K02.</title>
        <authorList>
            <person name="Xiao B."/>
            <person name="Sun L."/>
            <person name="Xiao L."/>
            <person name="Lian B."/>
        </authorList>
    </citation>
    <scope>NUCLEOTIDE SEQUENCE [LARGE SCALE GENOMIC DNA]</scope>
    <source>
        <strain evidence="1 2">K02</strain>
    </source>
</reference>
<organism evidence="1 2">
    <name type="scientific">Paenibacillus mucilaginosus K02</name>
    <dbReference type="NCBI Taxonomy" id="997761"/>
    <lineage>
        <taxon>Bacteria</taxon>
        <taxon>Bacillati</taxon>
        <taxon>Bacillota</taxon>
        <taxon>Bacilli</taxon>
        <taxon>Bacillales</taxon>
        <taxon>Paenibacillaceae</taxon>
        <taxon>Paenibacillus</taxon>
    </lineage>
</organism>
<dbReference type="AlphaFoldDB" id="I0BDZ2"/>
<dbReference type="SUPFAM" id="SSF46785">
    <property type="entry name" value="Winged helix' DNA-binding domain"/>
    <property type="match status" value="1"/>
</dbReference>
<dbReference type="EMBL" id="CP003422">
    <property type="protein sequence ID" value="AFH60589.1"/>
    <property type="molecule type" value="Genomic_DNA"/>
</dbReference>
<gene>
    <name evidence="1" type="ORF">B2K_07615</name>
</gene>
<dbReference type="RefSeq" id="WP_014649865.1">
    <property type="nucleotide sequence ID" value="NC_017672.3"/>
</dbReference>
<dbReference type="Proteomes" id="UP000007392">
    <property type="component" value="Chromosome"/>
</dbReference>
<proteinExistence type="predicted"/>
<name>I0BDZ2_9BACL</name>
<dbReference type="KEGG" id="pmw:B2K_07615"/>
<accession>I0BDZ2</accession>
<evidence type="ECO:0000313" key="2">
    <source>
        <dbReference type="Proteomes" id="UP000007392"/>
    </source>
</evidence>